<proteinExistence type="predicted"/>
<dbReference type="AlphaFoldDB" id="A0A1Y6BCI2"/>
<evidence type="ECO:0000313" key="1">
    <source>
        <dbReference type="EMBL" id="SMF04149.1"/>
    </source>
</evidence>
<organism evidence="1 2">
    <name type="scientific">Tistlia consotensis USBA 355</name>
    <dbReference type="NCBI Taxonomy" id="560819"/>
    <lineage>
        <taxon>Bacteria</taxon>
        <taxon>Pseudomonadati</taxon>
        <taxon>Pseudomonadota</taxon>
        <taxon>Alphaproteobacteria</taxon>
        <taxon>Rhodospirillales</taxon>
        <taxon>Rhodovibrionaceae</taxon>
        <taxon>Tistlia</taxon>
    </lineage>
</organism>
<sequence length="80" mass="8891">MDRTPFIGVASGYLSQHRRSHIKVLGLDLPCADGPRLSHVVSAHIELAMDETAEMILPDCPITPFEGFDDSPWPAPDRHR</sequence>
<gene>
    <name evidence="1" type="ORF">SAMN05428998_103183</name>
</gene>
<evidence type="ECO:0000313" key="2">
    <source>
        <dbReference type="Proteomes" id="UP000192917"/>
    </source>
</evidence>
<reference evidence="1 2" key="1">
    <citation type="submission" date="2017-04" db="EMBL/GenBank/DDBJ databases">
        <authorList>
            <person name="Afonso C.L."/>
            <person name="Miller P.J."/>
            <person name="Scott M.A."/>
            <person name="Spackman E."/>
            <person name="Goraichik I."/>
            <person name="Dimitrov K.M."/>
            <person name="Suarez D.L."/>
            <person name="Swayne D.E."/>
        </authorList>
    </citation>
    <scope>NUCLEOTIDE SEQUENCE [LARGE SCALE GENOMIC DNA]</scope>
    <source>
        <strain evidence="1 2">USBA 355</strain>
    </source>
</reference>
<keyword evidence="2" id="KW-1185">Reference proteome</keyword>
<accession>A0A1Y6BCI2</accession>
<name>A0A1Y6BCI2_9PROT</name>
<dbReference type="Proteomes" id="UP000192917">
    <property type="component" value="Unassembled WGS sequence"/>
</dbReference>
<protein>
    <submittedName>
        <fullName evidence="1">Uncharacterized protein</fullName>
    </submittedName>
</protein>
<dbReference type="EMBL" id="FWZX01000003">
    <property type="protein sequence ID" value="SMF04149.1"/>
    <property type="molecule type" value="Genomic_DNA"/>
</dbReference>
<dbReference type="RefSeq" id="WP_085121622.1">
    <property type="nucleotide sequence ID" value="NZ_FWZX01000003.1"/>
</dbReference>